<evidence type="ECO:0000313" key="4">
    <source>
        <dbReference type="EMBL" id="KAJ4450638.1"/>
    </source>
</evidence>
<keyword evidence="5" id="KW-1185">Reference proteome</keyword>
<comment type="caution">
    <text evidence="4">The sequence shown here is derived from an EMBL/GenBank/DDBJ whole genome shotgun (WGS) entry which is preliminary data.</text>
</comment>
<feature type="domain" description="Sulfotransferase" evidence="3">
    <location>
        <begin position="90"/>
        <end position="183"/>
    </location>
</feature>
<evidence type="ECO:0000256" key="1">
    <source>
        <dbReference type="ARBA" id="ARBA00005771"/>
    </source>
</evidence>
<dbReference type="InterPro" id="IPR027417">
    <property type="entry name" value="P-loop_NTPase"/>
</dbReference>
<organism evidence="4 5">
    <name type="scientific">Periplaneta americana</name>
    <name type="common">American cockroach</name>
    <name type="synonym">Blatta americana</name>
    <dbReference type="NCBI Taxonomy" id="6978"/>
    <lineage>
        <taxon>Eukaryota</taxon>
        <taxon>Metazoa</taxon>
        <taxon>Ecdysozoa</taxon>
        <taxon>Arthropoda</taxon>
        <taxon>Hexapoda</taxon>
        <taxon>Insecta</taxon>
        <taxon>Pterygota</taxon>
        <taxon>Neoptera</taxon>
        <taxon>Polyneoptera</taxon>
        <taxon>Dictyoptera</taxon>
        <taxon>Blattodea</taxon>
        <taxon>Blattoidea</taxon>
        <taxon>Blattidae</taxon>
        <taxon>Blattinae</taxon>
        <taxon>Periplaneta</taxon>
    </lineage>
</organism>
<dbReference type="SUPFAM" id="SSF52540">
    <property type="entry name" value="P-loop containing nucleoside triphosphate hydrolases"/>
    <property type="match status" value="1"/>
</dbReference>
<proteinExistence type="inferred from homology"/>
<evidence type="ECO:0000313" key="5">
    <source>
        <dbReference type="Proteomes" id="UP001148838"/>
    </source>
</evidence>
<dbReference type="Proteomes" id="UP001148838">
    <property type="component" value="Unassembled WGS sequence"/>
</dbReference>
<reference evidence="4 5" key="1">
    <citation type="journal article" date="2022" name="Allergy">
        <title>Genome assembly and annotation of Periplaneta americana reveal a comprehensive cockroach allergen profile.</title>
        <authorList>
            <person name="Wang L."/>
            <person name="Xiong Q."/>
            <person name="Saelim N."/>
            <person name="Wang L."/>
            <person name="Nong W."/>
            <person name="Wan A.T."/>
            <person name="Shi M."/>
            <person name="Liu X."/>
            <person name="Cao Q."/>
            <person name="Hui J.H.L."/>
            <person name="Sookrung N."/>
            <person name="Leung T.F."/>
            <person name="Tungtrongchitr A."/>
            <person name="Tsui S.K.W."/>
        </authorList>
    </citation>
    <scope>NUCLEOTIDE SEQUENCE [LARGE SCALE GENOMIC DNA]</scope>
    <source>
        <strain evidence="4">PWHHKU_190912</strain>
    </source>
</reference>
<keyword evidence="2" id="KW-0808">Transferase</keyword>
<name>A0ABQ8TWE5_PERAM</name>
<gene>
    <name evidence="4" type="ORF">ANN_02067</name>
</gene>
<dbReference type="Gene3D" id="3.40.50.300">
    <property type="entry name" value="P-loop containing nucleotide triphosphate hydrolases"/>
    <property type="match status" value="1"/>
</dbReference>
<dbReference type="PANTHER" id="PTHR11783">
    <property type="entry name" value="SULFOTRANSFERASE SULT"/>
    <property type="match status" value="1"/>
</dbReference>
<accession>A0ABQ8TWE5</accession>
<dbReference type="EMBL" id="JAJSOF020000001">
    <property type="protein sequence ID" value="KAJ4450638.1"/>
    <property type="molecule type" value="Genomic_DNA"/>
</dbReference>
<dbReference type="Pfam" id="PF00685">
    <property type="entry name" value="Sulfotransfer_1"/>
    <property type="match status" value="2"/>
</dbReference>
<evidence type="ECO:0000256" key="2">
    <source>
        <dbReference type="ARBA" id="ARBA00022679"/>
    </source>
</evidence>
<evidence type="ECO:0000259" key="3">
    <source>
        <dbReference type="Pfam" id="PF00685"/>
    </source>
</evidence>
<protein>
    <recommendedName>
        <fullName evidence="3">Sulfotransferase domain-containing protein</fullName>
    </recommendedName>
</protein>
<dbReference type="InterPro" id="IPR000863">
    <property type="entry name" value="Sulfotransferase_dom"/>
</dbReference>
<sequence length="379" mass="44345">MPLHCLPLSPVQNGGAMFHLLSQFLQINYKMSTQEFRFEELRGPLVDKFVKSNDNIYKYGLIKVWPSGCTFYPEYRNHAQRIRDLEVRADDVWIVTYPKCGTTWTQEMVWLLMNNLDYEKAGKILLTERSPFIEYSCLSGSEDLFQVGDTVAEVEELKSPRVVKTHLPLELLPKQLWTVKPKVRTTTYCKSLLFSQFSHIQFFLGLVAQQIIYVARGAKDVAVSYFHHHRLWNCYVGTCEDFVDAFIEGYPGYGSLWDHILEFWKIRNEPYVLFNTFEEMKKDLPNVVQRTAKFLNKSLNCQQLQKLCEHLSFDSMKNNPWVNHDDELGKIARSTVNVEERFMRKGQVGNWKSELTPQQAEKIDKWTDEKIKGTGYVLH</sequence>
<comment type="similarity">
    <text evidence="1">Belongs to the sulfotransferase 1 family.</text>
</comment>
<feature type="domain" description="Sulfotransferase" evidence="3">
    <location>
        <begin position="210"/>
        <end position="375"/>
    </location>
</feature>